<evidence type="ECO:0000313" key="7">
    <source>
        <dbReference type="EMBL" id="CAB4713627.1"/>
    </source>
</evidence>
<keyword evidence="4" id="KW-0456">Lyase</keyword>
<keyword evidence="2" id="KW-0732">Signal</keyword>
<dbReference type="AlphaFoldDB" id="A0A6J6QQE5"/>
<dbReference type="PANTHER" id="PTHR39210:SF1">
    <property type="entry name" value="HEPARIN-SULFATE LYASE"/>
    <property type="match status" value="1"/>
</dbReference>
<dbReference type="GO" id="GO:0042597">
    <property type="term" value="C:periplasmic space"/>
    <property type="evidence" value="ECO:0007669"/>
    <property type="project" value="UniProtKB-SubCell"/>
</dbReference>
<dbReference type="PANTHER" id="PTHR39210">
    <property type="entry name" value="HEPARIN-SULFATE LYASE"/>
    <property type="match status" value="1"/>
</dbReference>
<reference evidence="7" key="1">
    <citation type="submission" date="2020-05" db="EMBL/GenBank/DDBJ databases">
        <authorList>
            <person name="Chiriac C."/>
            <person name="Salcher M."/>
            <person name="Ghai R."/>
            <person name="Kavagutti S V."/>
        </authorList>
    </citation>
    <scope>NUCLEOTIDE SEQUENCE</scope>
</reference>
<dbReference type="GO" id="GO:0016829">
    <property type="term" value="F:lyase activity"/>
    <property type="evidence" value="ECO:0007669"/>
    <property type="project" value="UniProtKB-KW"/>
</dbReference>
<dbReference type="EMBL" id="CAEZXZ010000191">
    <property type="protein sequence ID" value="CAB4713627.1"/>
    <property type="molecule type" value="Genomic_DNA"/>
</dbReference>
<proteinExistence type="predicted"/>
<evidence type="ECO:0000256" key="1">
    <source>
        <dbReference type="ARBA" id="ARBA00004418"/>
    </source>
</evidence>
<feature type="region of interest" description="Disordered" evidence="5">
    <location>
        <begin position="1"/>
        <end position="32"/>
    </location>
</feature>
<evidence type="ECO:0000256" key="4">
    <source>
        <dbReference type="ARBA" id="ARBA00023239"/>
    </source>
</evidence>
<evidence type="ECO:0000256" key="5">
    <source>
        <dbReference type="SAM" id="MobiDB-lite"/>
    </source>
</evidence>
<evidence type="ECO:0000256" key="3">
    <source>
        <dbReference type="ARBA" id="ARBA00022764"/>
    </source>
</evidence>
<accession>A0A6J6QQE5</accession>
<evidence type="ECO:0000256" key="2">
    <source>
        <dbReference type="ARBA" id="ARBA00022729"/>
    </source>
</evidence>
<dbReference type="InterPro" id="IPR008929">
    <property type="entry name" value="Chondroitin_lyas"/>
</dbReference>
<organism evidence="7">
    <name type="scientific">freshwater metagenome</name>
    <dbReference type="NCBI Taxonomy" id="449393"/>
    <lineage>
        <taxon>unclassified sequences</taxon>
        <taxon>metagenomes</taxon>
        <taxon>ecological metagenomes</taxon>
    </lineage>
</organism>
<protein>
    <submittedName>
        <fullName evidence="7">Unannotated protein</fullName>
    </submittedName>
</protein>
<dbReference type="Gene3D" id="1.50.10.100">
    <property type="entry name" value="Chondroitin AC/alginate lyase"/>
    <property type="match status" value="1"/>
</dbReference>
<dbReference type="Pfam" id="PF07940">
    <property type="entry name" value="Hepar_II_III_C"/>
    <property type="match status" value="1"/>
</dbReference>
<dbReference type="InterPro" id="IPR012480">
    <property type="entry name" value="Hepar_II_III_C"/>
</dbReference>
<feature type="compositionally biased region" description="Polar residues" evidence="5">
    <location>
        <begin position="1"/>
        <end position="29"/>
    </location>
</feature>
<keyword evidence="3" id="KW-0574">Periplasm</keyword>
<name>A0A6J6QQE5_9ZZZZ</name>
<gene>
    <name evidence="7" type="ORF">UFOPK2625_01153</name>
</gene>
<sequence length="539" mass="58267">MNGSVNLKNGGTYTLTEHPNWRPQATSDTSGDRHVHSLNWALPLLYRGVHKQIPEMVDRFRQILTYWIEDHKGARSYWVNASIYGGLRTQTLVCAAQTMNDPVIAAAAASDAARMVSKYRVAPVIAIGANNTDLIRQTGAFAEACWRGDTAKRDRAWANLVGVANGIIQSDGSDVEGSPGYAIYIENLLKDVERTAATCQIMSDNIAALRGSLYDFVSQAVRPDFKLASIGDTLNEGLPKTFGSGDPRAEWVRSGGTQGTPPAQIYSTYSGGYTFGRSGWQTQPGGFDTFYSLRSSSSRPATPHAHDDGGSLTIYSRGVDWVGDPGPYRYENSSPLRAFVKSRNAHSSFTVSNVARNKYAGVKSSLSGSEWQTGGNDTTCLRDSTWGTVRVTRCVRYIRSVDAIVVVDYVDATKGKAKRVVTERWQLPPGLSAQNVNDVFTISSGNKKMDVYKSGEGGWKVTVAGPTSSQGWFTGSWGVKVPGAVLLRALKLPKAGGTSKMVTVFVPRTDAESVPVVIDDRGVSVTRNGRTVTTPLPVG</sequence>
<feature type="domain" description="Heparinase II/III-like C-terminal" evidence="6">
    <location>
        <begin position="295"/>
        <end position="466"/>
    </location>
</feature>
<comment type="subcellular location">
    <subcellularLocation>
        <location evidence="1">Periplasm</location>
    </subcellularLocation>
</comment>
<evidence type="ECO:0000259" key="6">
    <source>
        <dbReference type="Pfam" id="PF07940"/>
    </source>
</evidence>
<dbReference type="Gene3D" id="2.70.98.70">
    <property type="match status" value="1"/>
</dbReference>